<feature type="transmembrane region" description="Helical" evidence="8">
    <location>
        <begin position="200"/>
        <end position="220"/>
    </location>
</feature>
<name>A0A1X7K605_9BACL</name>
<protein>
    <submittedName>
        <fullName evidence="9">Amino acid/polyamine/organocation transporter, APC superfamily</fullName>
    </submittedName>
</protein>
<dbReference type="GO" id="GO:0005886">
    <property type="term" value="C:plasma membrane"/>
    <property type="evidence" value="ECO:0007669"/>
    <property type="project" value="UniProtKB-SubCell"/>
</dbReference>
<feature type="transmembrane region" description="Helical" evidence="8">
    <location>
        <begin position="86"/>
        <end position="109"/>
    </location>
</feature>
<dbReference type="InterPro" id="IPR002293">
    <property type="entry name" value="AA/rel_permease1"/>
</dbReference>
<evidence type="ECO:0000256" key="8">
    <source>
        <dbReference type="SAM" id="Phobius"/>
    </source>
</evidence>
<dbReference type="RefSeq" id="WP_085494304.1">
    <property type="nucleotide sequence ID" value="NZ_FXAZ01000002.1"/>
</dbReference>
<dbReference type="GO" id="GO:0022857">
    <property type="term" value="F:transmembrane transporter activity"/>
    <property type="evidence" value="ECO:0007669"/>
    <property type="project" value="InterPro"/>
</dbReference>
<feature type="compositionally biased region" description="Polar residues" evidence="7">
    <location>
        <begin position="482"/>
        <end position="493"/>
    </location>
</feature>
<dbReference type="AlphaFoldDB" id="A0A1X7K605"/>
<feature type="transmembrane region" description="Helical" evidence="8">
    <location>
        <begin position="359"/>
        <end position="383"/>
    </location>
</feature>
<keyword evidence="5 8" id="KW-1133">Transmembrane helix</keyword>
<keyword evidence="3" id="KW-1003">Cell membrane</keyword>
<dbReference type="PIRSF" id="PIRSF006060">
    <property type="entry name" value="AA_transporter"/>
    <property type="match status" value="1"/>
</dbReference>
<keyword evidence="2" id="KW-0813">Transport</keyword>
<feature type="transmembrane region" description="Helical" evidence="8">
    <location>
        <begin position="404"/>
        <end position="427"/>
    </location>
</feature>
<reference evidence="9 10" key="1">
    <citation type="submission" date="2017-04" db="EMBL/GenBank/DDBJ databases">
        <authorList>
            <person name="Afonso C.L."/>
            <person name="Miller P.J."/>
            <person name="Scott M.A."/>
            <person name="Spackman E."/>
            <person name="Goraichik I."/>
            <person name="Dimitrov K.M."/>
            <person name="Suarez D.L."/>
            <person name="Swayne D.E."/>
        </authorList>
    </citation>
    <scope>NUCLEOTIDE SEQUENCE [LARGE SCALE GENOMIC DNA]</scope>
    <source>
        <strain evidence="9 10">11</strain>
    </source>
</reference>
<feature type="transmembrane region" description="Helical" evidence="8">
    <location>
        <begin position="333"/>
        <end position="353"/>
    </location>
</feature>
<gene>
    <name evidence="9" type="ORF">SAMN06295960_2095</name>
</gene>
<evidence type="ECO:0000313" key="9">
    <source>
        <dbReference type="EMBL" id="SMG36306.1"/>
    </source>
</evidence>
<feature type="transmembrane region" description="Helical" evidence="8">
    <location>
        <begin position="232"/>
        <end position="257"/>
    </location>
</feature>
<feature type="region of interest" description="Disordered" evidence="7">
    <location>
        <begin position="471"/>
        <end position="493"/>
    </location>
</feature>
<evidence type="ECO:0000256" key="6">
    <source>
        <dbReference type="ARBA" id="ARBA00023136"/>
    </source>
</evidence>
<feature type="transmembrane region" description="Helical" evidence="8">
    <location>
        <begin position="151"/>
        <end position="172"/>
    </location>
</feature>
<evidence type="ECO:0000256" key="3">
    <source>
        <dbReference type="ARBA" id="ARBA00022475"/>
    </source>
</evidence>
<evidence type="ECO:0000256" key="7">
    <source>
        <dbReference type="SAM" id="MobiDB-lite"/>
    </source>
</evidence>
<evidence type="ECO:0000256" key="5">
    <source>
        <dbReference type="ARBA" id="ARBA00022989"/>
    </source>
</evidence>
<feature type="compositionally biased region" description="Basic and acidic residues" evidence="7">
    <location>
        <begin position="471"/>
        <end position="480"/>
    </location>
</feature>
<feature type="transmembrane region" description="Helical" evidence="8">
    <location>
        <begin position="35"/>
        <end position="53"/>
    </location>
</feature>
<dbReference type="NCBIfam" id="NF040513">
    <property type="entry name" value="antiport_TyrP"/>
    <property type="match status" value="1"/>
</dbReference>
<keyword evidence="4 8" id="KW-0812">Transmembrane</keyword>
<accession>A0A1X7K605</accession>
<sequence>MANSKKLTLFGLIGITMAFFGTVRSVPTLAITGWTQIFYMLVAALLFALPIALMSAELSTGFPEEGGPQVWVKKALGEKWGFVTSWLLWVQMFFGMVMVASTVGVLFGYVINKPDLSSNNLFIFAVILISYWGVTLLNLKFDMVKIAGNWGAIIGVYIPFVILVVLGVIYMFKNGIQPNSYLGNFKASDLLPNLGDLGSLAYLSGIIFIFAGVEISSVHANNIDNPKRNYPIAVIASVILLVIFNLIAGMTVSNAVPMGKMELANITQPYMIFAENLGIPTIFVNIISAMILIGVLVQLSAWVLGPSKSMIKVADEGNLPPFFQKRTDKNIPITFVLIQAIVISLVSVLYIVVPDVNSAFLIITITTTILYCLVYAMIAISAIRLRYKMPDAERPFRLGNKGNGLMWFVSLLSMLSVGITLVVSLIPPSILEPSQYTGYIVYQVVATIVMVGIALIINKLKKPSWKKTEVVKASSKHDNDDQIPSSNMGGLQS</sequence>
<dbReference type="EMBL" id="FXAZ01000002">
    <property type="protein sequence ID" value="SMG36306.1"/>
    <property type="molecule type" value="Genomic_DNA"/>
</dbReference>
<dbReference type="STRING" id="1852522.SAMN06295960_2095"/>
<dbReference type="Gene3D" id="1.20.1740.10">
    <property type="entry name" value="Amino acid/polyamine transporter I"/>
    <property type="match status" value="1"/>
</dbReference>
<evidence type="ECO:0000313" key="10">
    <source>
        <dbReference type="Proteomes" id="UP000193834"/>
    </source>
</evidence>
<feature type="transmembrane region" description="Helical" evidence="8">
    <location>
        <begin position="439"/>
        <end position="457"/>
    </location>
</feature>
<dbReference type="PANTHER" id="PTHR42770">
    <property type="entry name" value="AMINO ACID TRANSPORTER-RELATED"/>
    <property type="match status" value="1"/>
</dbReference>
<evidence type="ECO:0000256" key="1">
    <source>
        <dbReference type="ARBA" id="ARBA00004651"/>
    </source>
</evidence>
<dbReference type="PANTHER" id="PTHR42770:SF15">
    <property type="entry name" value="GLUTAMATE_GAMMA-AMINOBUTYRATE ANTIPORTER-RELATED"/>
    <property type="match status" value="1"/>
</dbReference>
<organism evidence="9 10">
    <name type="scientific">Paenibacillus aquistagni</name>
    <dbReference type="NCBI Taxonomy" id="1852522"/>
    <lineage>
        <taxon>Bacteria</taxon>
        <taxon>Bacillati</taxon>
        <taxon>Bacillota</taxon>
        <taxon>Bacilli</taxon>
        <taxon>Bacillales</taxon>
        <taxon>Paenibacillaceae</taxon>
        <taxon>Paenibacillus</taxon>
    </lineage>
</organism>
<feature type="transmembrane region" description="Helical" evidence="8">
    <location>
        <begin position="121"/>
        <end position="139"/>
    </location>
</feature>
<dbReference type="Proteomes" id="UP000193834">
    <property type="component" value="Unassembled WGS sequence"/>
</dbReference>
<evidence type="ECO:0000256" key="2">
    <source>
        <dbReference type="ARBA" id="ARBA00022448"/>
    </source>
</evidence>
<comment type="subcellular location">
    <subcellularLocation>
        <location evidence="1">Cell membrane</location>
        <topology evidence="1">Multi-pass membrane protein</topology>
    </subcellularLocation>
</comment>
<feature type="transmembrane region" description="Helical" evidence="8">
    <location>
        <begin position="277"/>
        <end position="304"/>
    </location>
</feature>
<dbReference type="Pfam" id="PF13520">
    <property type="entry name" value="AA_permease_2"/>
    <property type="match status" value="1"/>
</dbReference>
<keyword evidence="6 8" id="KW-0472">Membrane</keyword>
<keyword evidence="10" id="KW-1185">Reference proteome</keyword>
<evidence type="ECO:0000256" key="4">
    <source>
        <dbReference type="ARBA" id="ARBA00022692"/>
    </source>
</evidence>
<proteinExistence type="predicted"/>
<dbReference type="InterPro" id="IPR050367">
    <property type="entry name" value="APC_superfamily"/>
</dbReference>